<gene>
    <name evidence="2" type="ORF">ASD8599_01115</name>
</gene>
<accession>A0A2R8BBI3</accession>
<dbReference type="GO" id="GO:0003700">
    <property type="term" value="F:DNA-binding transcription factor activity"/>
    <property type="evidence" value="ECO:0007669"/>
    <property type="project" value="InterPro"/>
</dbReference>
<evidence type="ECO:0000313" key="3">
    <source>
        <dbReference type="Proteomes" id="UP000244880"/>
    </source>
</evidence>
<feature type="domain" description="HTH araC/xylS-type" evidence="1">
    <location>
        <begin position="183"/>
        <end position="259"/>
    </location>
</feature>
<keyword evidence="3" id="KW-1185">Reference proteome</keyword>
<dbReference type="PROSITE" id="PS01124">
    <property type="entry name" value="HTH_ARAC_FAMILY_2"/>
    <property type="match status" value="1"/>
</dbReference>
<dbReference type="RefSeq" id="WP_181364413.1">
    <property type="nucleotide sequence ID" value="NZ_OMOR01000001.1"/>
</dbReference>
<dbReference type="Pfam" id="PF12833">
    <property type="entry name" value="HTH_18"/>
    <property type="match status" value="1"/>
</dbReference>
<organism evidence="2 3">
    <name type="scientific">Ascidiaceihabitans donghaensis</name>
    <dbReference type="NCBI Taxonomy" id="1510460"/>
    <lineage>
        <taxon>Bacteria</taxon>
        <taxon>Pseudomonadati</taxon>
        <taxon>Pseudomonadota</taxon>
        <taxon>Alphaproteobacteria</taxon>
        <taxon>Rhodobacterales</taxon>
        <taxon>Paracoccaceae</taxon>
        <taxon>Ascidiaceihabitans</taxon>
    </lineage>
</organism>
<dbReference type="AlphaFoldDB" id="A0A2R8BBI3"/>
<evidence type="ECO:0000259" key="1">
    <source>
        <dbReference type="PROSITE" id="PS01124"/>
    </source>
</evidence>
<dbReference type="Proteomes" id="UP000244880">
    <property type="component" value="Unassembled WGS sequence"/>
</dbReference>
<evidence type="ECO:0000313" key="2">
    <source>
        <dbReference type="EMBL" id="SPH20379.1"/>
    </source>
</evidence>
<reference evidence="2 3" key="1">
    <citation type="submission" date="2018-03" db="EMBL/GenBank/DDBJ databases">
        <authorList>
            <person name="Keele B.F."/>
        </authorList>
    </citation>
    <scope>NUCLEOTIDE SEQUENCE [LARGE SCALE GENOMIC DNA]</scope>
    <source>
        <strain evidence="2 3">CECT 8599</strain>
    </source>
</reference>
<proteinExistence type="predicted"/>
<name>A0A2R8BBI3_9RHOB</name>
<dbReference type="Gene3D" id="1.10.10.60">
    <property type="entry name" value="Homeodomain-like"/>
    <property type="match status" value="1"/>
</dbReference>
<dbReference type="InterPro" id="IPR018060">
    <property type="entry name" value="HTH_AraC"/>
</dbReference>
<protein>
    <recommendedName>
        <fullName evidence="1">HTH araC/xylS-type domain-containing protein</fullName>
    </recommendedName>
</protein>
<dbReference type="GO" id="GO:0043565">
    <property type="term" value="F:sequence-specific DNA binding"/>
    <property type="evidence" value="ECO:0007669"/>
    <property type="project" value="InterPro"/>
</dbReference>
<dbReference type="EMBL" id="OMOR01000001">
    <property type="protein sequence ID" value="SPH20379.1"/>
    <property type="molecule type" value="Genomic_DNA"/>
</dbReference>
<sequence length="276" mass="30736">MASNCQLILPPGSLSSCIAGCIVRDTRNVQLSDADRVNYFPASPLYSVSMFFEGQLHLAEGILPLEQLKQQPLAPRTLFLPPQSKPQMSWSAGPVLAATVTFFPDAWQQLGGTLDAVPSTRIKHALSPLAVPPLEAAWPKFWQEMAHSWVDTKGNGEPFDRTAPDMLKDWMYHLMIQLAQTGAGRSLRSMQRRLQRRTGLSKQTLDFFAKLEDVHRLISQDPQSTPAEVAADAGFADQSHMGRALKRATGFSPVTLNQKIASEEPFWCYRLLGERF</sequence>